<accession>A0A833YSV1</accession>
<feature type="compositionally biased region" description="Low complexity" evidence="1">
    <location>
        <begin position="44"/>
        <end position="54"/>
    </location>
</feature>
<feature type="region of interest" description="Disordered" evidence="1">
    <location>
        <begin position="36"/>
        <end position="62"/>
    </location>
</feature>
<sequence>MGLPGGAACWEVRKAVKIVGHTVPSMQPCSLWTRSGTGTKGMKSAPSGGPSGSARSHRQGTASPGFRCCCKHGFHSFSKKASCAYCVLGTDSAGLWTDDKHRCGPRPTRNLLYSTSTQRSQQETCRPVIWVMY</sequence>
<organism evidence="2 3">
    <name type="scientific">Phyllostomus discolor</name>
    <name type="common">pale spear-nosed bat</name>
    <dbReference type="NCBI Taxonomy" id="89673"/>
    <lineage>
        <taxon>Eukaryota</taxon>
        <taxon>Metazoa</taxon>
        <taxon>Chordata</taxon>
        <taxon>Craniata</taxon>
        <taxon>Vertebrata</taxon>
        <taxon>Euteleostomi</taxon>
        <taxon>Mammalia</taxon>
        <taxon>Eutheria</taxon>
        <taxon>Laurasiatheria</taxon>
        <taxon>Chiroptera</taxon>
        <taxon>Yangochiroptera</taxon>
        <taxon>Phyllostomidae</taxon>
        <taxon>Phyllostominae</taxon>
        <taxon>Phyllostomus</taxon>
    </lineage>
</organism>
<comment type="caution">
    <text evidence="2">The sequence shown here is derived from an EMBL/GenBank/DDBJ whole genome shotgun (WGS) entry which is preliminary data.</text>
</comment>
<evidence type="ECO:0000256" key="1">
    <source>
        <dbReference type="SAM" id="MobiDB-lite"/>
    </source>
</evidence>
<dbReference type="AlphaFoldDB" id="A0A833YSV1"/>
<dbReference type="Proteomes" id="UP000664940">
    <property type="component" value="Unassembled WGS sequence"/>
</dbReference>
<reference evidence="2 3" key="1">
    <citation type="journal article" date="2020" name="Nature">
        <title>Six reference-quality genomes reveal evolution of bat adaptations.</title>
        <authorList>
            <person name="Jebb D."/>
            <person name="Huang Z."/>
            <person name="Pippel M."/>
            <person name="Hughes G.M."/>
            <person name="Lavrichenko K."/>
            <person name="Devanna P."/>
            <person name="Winkler S."/>
            <person name="Jermiin L.S."/>
            <person name="Skirmuntt E.C."/>
            <person name="Katzourakis A."/>
            <person name="Burkitt-Gray L."/>
            <person name="Ray D.A."/>
            <person name="Sullivan K.A.M."/>
            <person name="Roscito J.G."/>
            <person name="Kirilenko B.M."/>
            <person name="Davalos L.M."/>
            <person name="Corthals A.P."/>
            <person name="Power M.L."/>
            <person name="Jones G."/>
            <person name="Ransome R.D."/>
            <person name="Dechmann D.K.N."/>
            <person name="Locatelli A.G."/>
            <person name="Puechmaille S.J."/>
            <person name="Fedrigo O."/>
            <person name="Jarvis E.D."/>
            <person name="Hiller M."/>
            <person name="Vernes S.C."/>
            <person name="Myers E.W."/>
            <person name="Teeling E.C."/>
        </authorList>
    </citation>
    <scope>NUCLEOTIDE SEQUENCE [LARGE SCALE GENOMIC DNA]</scope>
    <source>
        <strain evidence="2">Bat1K_MPI-CBG_1</strain>
    </source>
</reference>
<proteinExistence type="predicted"/>
<evidence type="ECO:0000313" key="2">
    <source>
        <dbReference type="EMBL" id="KAF6081957.1"/>
    </source>
</evidence>
<dbReference type="EMBL" id="JABVXQ010000013">
    <property type="protein sequence ID" value="KAF6081957.1"/>
    <property type="molecule type" value="Genomic_DNA"/>
</dbReference>
<name>A0A833YSV1_9CHIR</name>
<protein>
    <submittedName>
        <fullName evidence="2">Uncharacterized protein</fullName>
    </submittedName>
</protein>
<evidence type="ECO:0000313" key="3">
    <source>
        <dbReference type="Proteomes" id="UP000664940"/>
    </source>
</evidence>
<gene>
    <name evidence="2" type="ORF">HJG60_008933</name>
</gene>